<accession>A0A5R8ZUZ4</accession>
<evidence type="ECO:0000313" key="13">
    <source>
        <dbReference type="EMBL" id="TLP70231.1"/>
    </source>
</evidence>
<proteinExistence type="inferred from homology"/>
<sequence>MVLHAVGCSISRLKSRRGPGRQEGFSLVELMVVVALLAIFAGVALPGFRYLIESSRVQSGASTLFRLLQSSRADAVNTRQTLTLCPSSGNLQWVVVRASTCGSITSNSVSQRLDLPSSLSVSSTISNLSFKPDGSAAAADLGISSSGTSKAFSIKVAASGYISLQGATGQ</sequence>
<evidence type="ECO:0000256" key="9">
    <source>
        <dbReference type="ARBA" id="ARBA00025772"/>
    </source>
</evidence>
<keyword evidence="6 11" id="KW-0812">Transmembrane</keyword>
<dbReference type="SUPFAM" id="SSF54523">
    <property type="entry name" value="Pili subunits"/>
    <property type="match status" value="1"/>
</dbReference>
<feature type="domain" description="General secretion pathway GspH" evidence="12">
    <location>
        <begin position="61"/>
        <end position="160"/>
    </location>
</feature>
<keyword evidence="8 11" id="KW-0472">Membrane</keyword>
<name>A0A5R8ZUZ4_PSENT</name>
<dbReference type="AlphaFoldDB" id="A0A5R8ZUZ4"/>
<evidence type="ECO:0000256" key="2">
    <source>
        <dbReference type="ARBA" id="ARBA00021549"/>
    </source>
</evidence>
<dbReference type="Pfam" id="PF12019">
    <property type="entry name" value="GspH"/>
    <property type="match status" value="1"/>
</dbReference>
<dbReference type="GO" id="GO:0005886">
    <property type="term" value="C:plasma membrane"/>
    <property type="evidence" value="ECO:0007669"/>
    <property type="project" value="UniProtKB-SubCell"/>
</dbReference>
<dbReference type="GO" id="GO:0015628">
    <property type="term" value="P:protein secretion by the type II secretion system"/>
    <property type="evidence" value="ECO:0007669"/>
    <property type="project" value="InterPro"/>
</dbReference>
<comment type="similarity">
    <text evidence="9">Belongs to the GSP H family.</text>
</comment>
<evidence type="ECO:0000256" key="11">
    <source>
        <dbReference type="SAM" id="Phobius"/>
    </source>
</evidence>
<dbReference type="EMBL" id="VASG01000008">
    <property type="protein sequence ID" value="TLP70231.1"/>
    <property type="molecule type" value="Genomic_DNA"/>
</dbReference>
<protein>
    <recommendedName>
        <fullName evidence="2">Type II secretion system protein H</fullName>
    </recommendedName>
    <alternativeName>
        <fullName evidence="10">General secretion pathway protein H</fullName>
    </alternativeName>
</protein>
<dbReference type="PROSITE" id="PS00409">
    <property type="entry name" value="PROKAR_NTER_METHYL"/>
    <property type="match status" value="1"/>
</dbReference>
<dbReference type="InterPro" id="IPR012902">
    <property type="entry name" value="N_methyl_site"/>
</dbReference>
<dbReference type="InterPro" id="IPR022346">
    <property type="entry name" value="T2SS_GspH"/>
</dbReference>
<dbReference type="Proteomes" id="UP000307510">
    <property type="component" value="Unassembled WGS sequence"/>
</dbReference>
<keyword evidence="4" id="KW-0488">Methylation</keyword>
<dbReference type="Pfam" id="PF07963">
    <property type="entry name" value="N_methyl"/>
    <property type="match status" value="1"/>
</dbReference>
<dbReference type="RefSeq" id="WP_138216273.1">
    <property type="nucleotide sequence ID" value="NZ_VASG01000008.1"/>
</dbReference>
<evidence type="ECO:0000256" key="4">
    <source>
        <dbReference type="ARBA" id="ARBA00022481"/>
    </source>
</evidence>
<evidence type="ECO:0000256" key="7">
    <source>
        <dbReference type="ARBA" id="ARBA00022989"/>
    </source>
</evidence>
<evidence type="ECO:0000256" key="10">
    <source>
        <dbReference type="ARBA" id="ARBA00030775"/>
    </source>
</evidence>
<evidence type="ECO:0000313" key="14">
    <source>
        <dbReference type="Proteomes" id="UP000307510"/>
    </source>
</evidence>
<gene>
    <name evidence="13" type="ORF">FEA48_25305</name>
</gene>
<dbReference type="GO" id="GO:0015627">
    <property type="term" value="C:type II protein secretion system complex"/>
    <property type="evidence" value="ECO:0007669"/>
    <property type="project" value="InterPro"/>
</dbReference>
<reference evidence="14" key="2">
    <citation type="submission" date="2019-06" db="EMBL/GenBank/DDBJ databases">
        <title>AzeR, a transcriptional regulator that responds to azelaic acid in Pseudomonas nitroreducens.</title>
        <authorList>
            <person name="Bez C."/>
            <person name="Javvadi S.G."/>
            <person name="Bertani I."/>
            <person name="Devescovi G."/>
            <person name="Studholme D.J."/>
            <person name="Geller A."/>
            <person name="Levy A."/>
            <person name="Venturi V."/>
        </authorList>
    </citation>
    <scope>NUCLEOTIDE SEQUENCE [LARGE SCALE GENOMIC DNA]</scope>
    <source>
        <strain evidence="14">DSM 9128</strain>
    </source>
</reference>
<keyword evidence="5" id="KW-0997">Cell inner membrane</keyword>
<dbReference type="NCBIfam" id="TIGR02532">
    <property type="entry name" value="IV_pilin_GFxxxE"/>
    <property type="match status" value="1"/>
</dbReference>
<feature type="transmembrane region" description="Helical" evidence="11">
    <location>
        <begin position="30"/>
        <end position="52"/>
    </location>
</feature>
<reference evidence="13 14" key="1">
    <citation type="submission" date="2019-05" db="EMBL/GenBank/DDBJ databases">
        <authorList>
            <person name="Moore K."/>
            <person name="O'Neill P."/>
            <person name="Farbos A."/>
            <person name="Studholme D.J."/>
        </authorList>
    </citation>
    <scope>NUCLEOTIDE SEQUENCE [LARGE SCALE GENOMIC DNA]</scope>
    <source>
        <strain evidence="13 14">DSM 9128</strain>
    </source>
</reference>
<evidence type="ECO:0000256" key="1">
    <source>
        <dbReference type="ARBA" id="ARBA00004377"/>
    </source>
</evidence>
<keyword evidence="7 11" id="KW-1133">Transmembrane helix</keyword>
<organism evidence="13 14">
    <name type="scientific">Pseudomonas nitroreducens</name>
    <dbReference type="NCBI Taxonomy" id="46680"/>
    <lineage>
        <taxon>Bacteria</taxon>
        <taxon>Pseudomonadati</taxon>
        <taxon>Pseudomonadota</taxon>
        <taxon>Gammaproteobacteria</taxon>
        <taxon>Pseudomonadales</taxon>
        <taxon>Pseudomonadaceae</taxon>
        <taxon>Pseudomonas</taxon>
    </lineage>
</organism>
<comment type="subcellular location">
    <subcellularLocation>
        <location evidence="1">Cell inner membrane</location>
        <topology evidence="1">Single-pass membrane protein</topology>
    </subcellularLocation>
</comment>
<evidence type="ECO:0000256" key="8">
    <source>
        <dbReference type="ARBA" id="ARBA00023136"/>
    </source>
</evidence>
<evidence type="ECO:0000259" key="12">
    <source>
        <dbReference type="Pfam" id="PF12019"/>
    </source>
</evidence>
<keyword evidence="3" id="KW-1003">Cell membrane</keyword>
<dbReference type="InterPro" id="IPR045584">
    <property type="entry name" value="Pilin-like"/>
</dbReference>
<evidence type="ECO:0000256" key="5">
    <source>
        <dbReference type="ARBA" id="ARBA00022519"/>
    </source>
</evidence>
<comment type="caution">
    <text evidence="13">The sequence shown here is derived from an EMBL/GenBank/DDBJ whole genome shotgun (WGS) entry which is preliminary data.</text>
</comment>
<evidence type="ECO:0000256" key="3">
    <source>
        <dbReference type="ARBA" id="ARBA00022475"/>
    </source>
</evidence>
<evidence type="ECO:0000256" key="6">
    <source>
        <dbReference type="ARBA" id="ARBA00022692"/>
    </source>
</evidence>
<dbReference type="Gene3D" id="3.30.700.10">
    <property type="entry name" value="Glycoprotein, Type 4 Pilin"/>
    <property type="match status" value="1"/>
</dbReference>